<sequence length="72" mass="7375">MPSREPVAWAATTAADLTRGTTRSIVLRLTGTLHQREVTIGQTVPGPFGPAPGGPSDDDGQLPEPHASGGES</sequence>
<organism evidence="2 3">
    <name type="scientific">Sinomonas terricola</name>
    <dbReference type="NCBI Taxonomy" id="3110330"/>
    <lineage>
        <taxon>Bacteria</taxon>
        <taxon>Bacillati</taxon>
        <taxon>Actinomycetota</taxon>
        <taxon>Actinomycetes</taxon>
        <taxon>Micrococcales</taxon>
        <taxon>Micrococcaceae</taxon>
        <taxon>Sinomonas</taxon>
    </lineage>
</organism>
<accession>A0ABU5T7F5</accession>
<dbReference type="RefSeq" id="WP_323279470.1">
    <property type="nucleotide sequence ID" value="NZ_JAYGGQ010000009.1"/>
</dbReference>
<dbReference type="EMBL" id="JAYGGQ010000009">
    <property type="protein sequence ID" value="MEA5455612.1"/>
    <property type="molecule type" value="Genomic_DNA"/>
</dbReference>
<evidence type="ECO:0000313" key="3">
    <source>
        <dbReference type="Proteomes" id="UP001304769"/>
    </source>
</evidence>
<feature type="region of interest" description="Disordered" evidence="1">
    <location>
        <begin position="40"/>
        <end position="72"/>
    </location>
</feature>
<keyword evidence="3" id="KW-1185">Reference proteome</keyword>
<evidence type="ECO:0000256" key="1">
    <source>
        <dbReference type="SAM" id="MobiDB-lite"/>
    </source>
</evidence>
<evidence type="ECO:0000313" key="2">
    <source>
        <dbReference type="EMBL" id="MEA5455612.1"/>
    </source>
</evidence>
<name>A0ABU5T7F5_9MICC</name>
<comment type="caution">
    <text evidence="2">The sequence shown here is derived from an EMBL/GenBank/DDBJ whole genome shotgun (WGS) entry which is preliminary data.</text>
</comment>
<protein>
    <submittedName>
        <fullName evidence="2">Uncharacterized protein</fullName>
    </submittedName>
</protein>
<gene>
    <name evidence="2" type="ORF">SPF06_12840</name>
</gene>
<reference evidence="2 3" key="1">
    <citation type="submission" date="2023-12" db="EMBL/GenBank/DDBJ databases">
        <title>Sinomonas terricola sp. nov, isolated from litchi orchard soil in Guangdong, PR China.</title>
        <authorList>
            <person name="Jiaxin W."/>
            <person name="Yang Z."/>
            <person name="Honghui Z."/>
        </authorList>
    </citation>
    <scope>NUCLEOTIDE SEQUENCE [LARGE SCALE GENOMIC DNA]</scope>
    <source>
        <strain evidence="2 3">JGH33</strain>
    </source>
</reference>
<dbReference type="Proteomes" id="UP001304769">
    <property type="component" value="Unassembled WGS sequence"/>
</dbReference>
<proteinExistence type="predicted"/>